<dbReference type="PANTHER" id="PTHR48460:SF1">
    <property type="entry name" value="RWP-RK DOMAIN-CONTAINING PROTEIN"/>
    <property type="match status" value="1"/>
</dbReference>
<dbReference type="EMBL" id="CM002293">
    <property type="protein sequence ID" value="ESW18334.1"/>
    <property type="molecule type" value="Genomic_DNA"/>
</dbReference>
<dbReference type="OrthoDB" id="6270329at2759"/>
<reference evidence="3" key="1">
    <citation type="journal article" date="2014" name="Nat. Genet.">
        <title>A reference genome for common bean and genome-wide analysis of dual domestications.</title>
        <authorList>
            <person name="Schmutz J."/>
            <person name="McClean P.E."/>
            <person name="Mamidi S."/>
            <person name="Wu G.A."/>
            <person name="Cannon S.B."/>
            <person name="Grimwood J."/>
            <person name="Jenkins J."/>
            <person name="Shu S."/>
            <person name="Song Q."/>
            <person name="Chavarro C."/>
            <person name="Torres-Torres M."/>
            <person name="Geffroy V."/>
            <person name="Moghaddam S.M."/>
            <person name="Gao D."/>
            <person name="Abernathy B."/>
            <person name="Barry K."/>
            <person name="Blair M."/>
            <person name="Brick M.A."/>
            <person name="Chovatia M."/>
            <person name="Gepts P."/>
            <person name="Goodstein D.M."/>
            <person name="Gonzales M."/>
            <person name="Hellsten U."/>
            <person name="Hyten D.L."/>
            <person name="Jia G."/>
            <person name="Kelly J.D."/>
            <person name="Kudrna D."/>
            <person name="Lee R."/>
            <person name="Richard M.M."/>
            <person name="Miklas P.N."/>
            <person name="Osorno J.M."/>
            <person name="Rodrigues J."/>
            <person name="Thareau V."/>
            <person name="Urrea C.A."/>
            <person name="Wang M."/>
            <person name="Yu Y."/>
            <person name="Zhang M."/>
            <person name="Wing R.A."/>
            <person name="Cregan P.B."/>
            <person name="Rokhsar D.S."/>
            <person name="Jackson S.A."/>
        </authorList>
    </citation>
    <scope>NUCLEOTIDE SEQUENCE [LARGE SCALE GENOMIC DNA]</scope>
    <source>
        <strain evidence="3">cv. G19833</strain>
    </source>
</reference>
<evidence type="ECO:0000256" key="1">
    <source>
        <dbReference type="SAM" id="MobiDB-lite"/>
    </source>
</evidence>
<evidence type="ECO:0000313" key="3">
    <source>
        <dbReference type="Proteomes" id="UP000000226"/>
    </source>
</evidence>
<dbReference type="PANTHER" id="PTHR48460">
    <property type="entry name" value="RWP-RK DOMAIN-CONTAINING PROTEIN"/>
    <property type="match status" value="1"/>
</dbReference>
<organism evidence="2 3">
    <name type="scientific">Phaseolus vulgaris</name>
    <name type="common">Kidney bean</name>
    <name type="synonym">French bean</name>
    <dbReference type="NCBI Taxonomy" id="3885"/>
    <lineage>
        <taxon>Eukaryota</taxon>
        <taxon>Viridiplantae</taxon>
        <taxon>Streptophyta</taxon>
        <taxon>Embryophyta</taxon>
        <taxon>Tracheophyta</taxon>
        <taxon>Spermatophyta</taxon>
        <taxon>Magnoliopsida</taxon>
        <taxon>eudicotyledons</taxon>
        <taxon>Gunneridae</taxon>
        <taxon>Pentapetalae</taxon>
        <taxon>rosids</taxon>
        <taxon>fabids</taxon>
        <taxon>Fabales</taxon>
        <taxon>Fabaceae</taxon>
        <taxon>Papilionoideae</taxon>
        <taxon>50 kb inversion clade</taxon>
        <taxon>NPAAA clade</taxon>
        <taxon>indigoferoid/millettioid clade</taxon>
        <taxon>Phaseoleae</taxon>
        <taxon>Phaseolus</taxon>
    </lineage>
</organism>
<dbReference type="OMA" id="KQWIHEF"/>
<feature type="compositionally biased region" description="Basic and acidic residues" evidence="1">
    <location>
        <begin position="98"/>
        <end position="118"/>
    </location>
</feature>
<name>V7BK18_PHAVU</name>
<keyword evidence="3" id="KW-1185">Reference proteome</keyword>
<gene>
    <name evidence="2" type="ORF">PHAVU_006G032200g</name>
</gene>
<dbReference type="STRING" id="3885.V7BK18"/>
<dbReference type="AlphaFoldDB" id="V7BK18"/>
<proteinExistence type="predicted"/>
<dbReference type="eggNOG" id="ENOG502RXVJ">
    <property type="taxonomic scope" value="Eukaryota"/>
</dbReference>
<dbReference type="Gramene" id="ESW18334">
    <property type="protein sequence ID" value="ESW18334"/>
    <property type="gene ID" value="PHAVU_006G032200g"/>
</dbReference>
<protein>
    <submittedName>
        <fullName evidence="2">Uncharacterized protein</fullName>
    </submittedName>
</protein>
<accession>V7BK18</accession>
<evidence type="ECO:0000313" key="2">
    <source>
        <dbReference type="EMBL" id="ESW18334.1"/>
    </source>
</evidence>
<dbReference type="Proteomes" id="UP000000226">
    <property type="component" value="Chromosome 6"/>
</dbReference>
<feature type="region of interest" description="Disordered" evidence="1">
    <location>
        <begin position="75"/>
        <end position="123"/>
    </location>
</feature>
<sequence length="178" mass="19553">MVLISGNKSVLLQTNDERAKVQGITVLQNSQQQGNKNVESARTQNVVNTGLTKAMTTMDEFKSGFPSEHLSATSNKWWGNRDHDDCAGTNASGANSQPKEKVGEDKLVHETEKTENSETPHGSSLLTAVRKRAVEEGREALKLGVFRGYGGVNKLSKREKILLHQIFGSSLPKSWMET</sequence>